<name>A0ABT9XWV6_9BACI</name>
<evidence type="ECO:0000256" key="1">
    <source>
        <dbReference type="SAM" id="MobiDB-lite"/>
    </source>
</evidence>
<dbReference type="Proteomes" id="UP001224122">
    <property type="component" value="Unassembled WGS sequence"/>
</dbReference>
<sequence length="45" mass="5283">MKEEKKETKEIPTARKKTRLVGETQMDKKNKKALELIRAYKGMFG</sequence>
<accession>A0ABT9XWV6</accession>
<dbReference type="EMBL" id="JAUSTW010000005">
    <property type="protein sequence ID" value="MDQ0199976.1"/>
    <property type="molecule type" value="Genomic_DNA"/>
</dbReference>
<feature type="region of interest" description="Disordered" evidence="1">
    <location>
        <begin position="1"/>
        <end position="28"/>
    </location>
</feature>
<evidence type="ECO:0008006" key="4">
    <source>
        <dbReference type="Google" id="ProtNLM"/>
    </source>
</evidence>
<evidence type="ECO:0000313" key="3">
    <source>
        <dbReference type="Proteomes" id="UP001224122"/>
    </source>
</evidence>
<evidence type="ECO:0000313" key="2">
    <source>
        <dbReference type="EMBL" id="MDQ0199976.1"/>
    </source>
</evidence>
<dbReference type="RefSeq" id="WP_307409397.1">
    <property type="nucleotide sequence ID" value="NZ_JAUSTW010000005.1"/>
</dbReference>
<proteinExistence type="predicted"/>
<gene>
    <name evidence="2" type="ORF">J2S10_003159</name>
</gene>
<feature type="compositionally biased region" description="Basic and acidic residues" evidence="1">
    <location>
        <begin position="1"/>
        <end position="13"/>
    </location>
</feature>
<organism evidence="2 3">
    <name type="scientific">Neobacillus ginsengisoli</name>
    <dbReference type="NCBI Taxonomy" id="904295"/>
    <lineage>
        <taxon>Bacteria</taxon>
        <taxon>Bacillati</taxon>
        <taxon>Bacillota</taxon>
        <taxon>Bacilli</taxon>
        <taxon>Bacillales</taxon>
        <taxon>Bacillaceae</taxon>
        <taxon>Neobacillus</taxon>
    </lineage>
</organism>
<protein>
    <recommendedName>
        <fullName evidence="4">YfhE family protein</fullName>
    </recommendedName>
</protein>
<reference evidence="2 3" key="1">
    <citation type="submission" date="2023-07" db="EMBL/GenBank/DDBJ databases">
        <title>Genomic Encyclopedia of Type Strains, Phase IV (KMG-IV): sequencing the most valuable type-strain genomes for metagenomic binning, comparative biology and taxonomic classification.</title>
        <authorList>
            <person name="Goeker M."/>
        </authorList>
    </citation>
    <scope>NUCLEOTIDE SEQUENCE [LARGE SCALE GENOMIC DNA]</scope>
    <source>
        <strain evidence="2 3">DSM 27594</strain>
    </source>
</reference>
<keyword evidence="3" id="KW-1185">Reference proteome</keyword>
<comment type="caution">
    <text evidence="2">The sequence shown here is derived from an EMBL/GenBank/DDBJ whole genome shotgun (WGS) entry which is preliminary data.</text>
</comment>